<organism evidence="10 11">
    <name type="scientific">Actinocatenispora comari</name>
    <dbReference type="NCBI Taxonomy" id="2807577"/>
    <lineage>
        <taxon>Bacteria</taxon>
        <taxon>Bacillati</taxon>
        <taxon>Actinomycetota</taxon>
        <taxon>Actinomycetes</taxon>
        <taxon>Micromonosporales</taxon>
        <taxon>Micromonosporaceae</taxon>
        <taxon>Actinocatenispora</taxon>
    </lineage>
</organism>
<evidence type="ECO:0000313" key="10">
    <source>
        <dbReference type="EMBL" id="GIL25438.1"/>
    </source>
</evidence>
<keyword evidence="2" id="KW-1003">Cell membrane</keyword>
<dbReference type="PANTHER" id="PTHR42682">
    <property type="entry name" value="HYDROGENASE-4 COMPONENT F"/>
    <property type="match status" value="1"/>
</dbReference>
<evidence type="ECO:0000256" key="5">
    <source>
        <dbReference type="ARBA" id="ARBA00023002"/>
    </source>
</evidence>
<feature type="transmembrane region" description="Helical" evidence="8">
    <location>
        <begin position="264"/>
        <end position="286"/>
    </location>
</feature>
<evidence type="ECO:0000313" key="11">
    <source>
        <dbReference type="Proteomes" id="UP000614996"/>
    </source>
</evidence>
<evidence type="ECO:0000256" key="8">
    <source>
        <dbReference type="SAM" id="Phobius"/>
    </source>
</evidence>
<evidence type="ECO:0000256" key="1">
    <source>
        <dbReference type="ARBA" id="ARBA00004651"/>
    </source>
</evidence>
<feature type="transmembrane region" description="Helical" evidence="8">
    <location>
        <begin position="79"/>
        <end position="98"/>
    </location>
</feature>
<dbReference type="GO" id="GO:0005886">
    <property type="term" value="C:plasma membrane"/>
    <property type="evidence" value="ECO:0007669"/>
    <property type="project" value="UniProtKB-SubCell"/>
</dbReference>
<dbReference type="Proteomes" id="UP000614996">
    <property type="component" value="Unassembled WGS sequence"/>
</dbReference>
<proteinExistence type="predicted"/>
<comment type="caution">
    <text evidence="10">The sequence shown here is derived from an EMBL/GenBank/DDBJ whole genome shotgun (WGS) entry which is preliminary data.</text>
</comment>
<dbReference type="PANTHER" id="PTHR42682:SF3">
    <property type="entry name" value="FORMATE HYDROGENLYASE SUBUNIT 3-RELATED"/>
    <property type="match status" value="1"/>
</dbReference>
<evidence type="ECO:0000256" key="3">
    <source>
        <dbReference type="ARBA" id="ARBA00022692"/>
    </source>
</evidence>
<keyword evidence="5" id="KW-0560">Oxidoreductase</keyword>
<feature type="transmembrane region" description="Helical" evidence="8">
    <location>
        <begin position="30"/>
        <end position="51"/>
    </location>
</feature>
<protein>
    <submittedName>
        <fullName evidence="10">Hydrogenase 4 subunit B</fullName>
    </submittedName>
</protein>
<evidence type="ECO:0000256" key="6">
    <source>
        <dbReference type="ARBA" id="ARBA00023136"/>
    </source>
</evidence>
<feature type="transmembrane region" description="Helical" evidence="8">
    <location>
        <begin position="322"/>
        <end position="341"/>
    </location>
</feature>
<feature type="transmembrane region" description="Helical" evidence="8">
    <location>
        <begin position="293"/>
        <end position="316"/>
    </location>
</feature>
<feature type="domain" description="NADH:quinone oxidoreductase/Mrp antiporter transmembrane" evidence="9">
    <location>
        <begin position="127"/>
        <end position="406"/>
    </location>
</feature>
<feature type="transmembrane region" description="Helical" evidence="8">
    <location>
        <begin position="378"/>
        <end position="401"/>
    </location>
</feature>
<evidence type="ECO:0000256" key="7">
    <source>
        <dbReference type="RuleBase" id="RU000320"/>
    </source>
</evidence>
<dbReference type="Pfam" id="PF00361">
    <property type="entry name" value="Proton_antipo_M"/>
    <property type="match status" value="1"/>
</dbReference>
<evidence type="ECO:0000256" key="4">
    <source>
        <dbReference type="ARBA" id="ARBA00022989"/>
    </source>
</evidence>
<reference evidence="11" key="1">
    <citation type="journal article" date="2021" name="Int. J. Syst. Evol. Microbiol.">
        <title>Actinocatenispora comari sp. nov., an endophytic actinomycete isolated from aerial parts of Comarum salesowianum.</title>
        <authorList>
            <person name="Oyunbileg N."/>
            <person name="Iizaka Y."/>
            <person name="Hamada M."/>
            <person name="Davaapurev B.O."/>
            <person name="Fukumoto A."/>
            <person name="Tsetseg B."/>
            <person name="Kato F."/>
            <person name="Tamura T."/>
            <person name="Batkhuu J."/>
            <person name="Anzai Y."/>
        </authorList>
    </citation>
    <scope>NUCLEOTIDE SEQUENCE [LARGE SCALE GENOMIC DNA]</scope>
    <source>
        <strain evidence="11">NUM-2625</strain>
    </source>
</reference>
<keyword evidence="4 8" id="KW-1133">Transmembrane helix</keyword>
<feature type="transmembrane region" description="Helical" evidence="8">
    <location>
        <begin position="105"/>
        <end position="125"/>
    </location>
</feature>
<feature type="transmembrane region" description="Helical" evidence="8">
    <location>
        <begin position="235"/>
        <end position="252"/>
    </location>
</feature>
<keyword evidence="3 7" id="KW-0812">Transmembrane</keyword>
<feature type="transmembrane region" description="Helical" evidence="8">
    <location>
        <begin position="162"/>
        <end position="183"/>
    </location>
</feature>
<feature type="transmembrane region" description="Helical" evidence="8">
    <location>
        <begin position="203"/>
        <end position="223"/>
    </location>
</feature>
<feature type="transmembrane region" description="Helical" evidence="8">
    <location>
        <begin position="526"/>
        <end position="545"/>
    </location>
</feature>
<feature type="transmembrane region" description="Helical" evidence="8">
    <location>
        <begin position="466"/>
        <end position="486"/>
    </location>
</feature>
<feature type="transmembrane region" description="Helical" evidence="8">
    <location>
        <begin position="658"/>
        <end position="676"/>
    </location>
</feature>
<dbReference type="RefSeq" id="WP_207123052.1">
    <property type="nucleotide sequence ID" value="NZ_BOPO01000006.1"/>
</dbReference>
<dbReference type="EMBL" id="BOPO01000006">
    <property type="protein sequence ID" value="GIL25438.1"/>
    <property type="molecule type" value="Genomic_DNA"/>
</dbReference>
<comment type="subcellular location">
    <subcellularLocation>
        <location evidence="1">Cell membrane</location>
        <topology evidence="1">Multi-pass membrane protein</topology>
    </subcellularLocation>
    <subcellularLocation>
        <location evidence="7">Membrane</location>
        <topology evidence="7">Multi-pass membrane protein</topology>
    </subcellularLocation>
</comment>
<accession>A0A8J4A6Z5</accession>
<dbReference type="GO" id="GO:0016491">
    <property type="term" value="F:oxidoreductase activity"/>
    <property type="evidence" value="ECO:0007669"/>
    <property type="project" value="UniProtKB-KW"/>
</dbReference>
<keyword evidence="6 8" id="KW-0472">Membrane</keyword>
<evidence type="ECO:0000256" key="2">
    <source>
        <dbReference type="ARBA" id="ARBA00022475"/>
    </source>
</evidence>
<keyword evidence="11" id="KW-1185">Reference proteome</keyword>
<sequence>MTALLLAGLAVFTVAGILDLLPVVLRRAPWLAFAGAAAGSACLSVVGAAAVAGHELRLGFDGVAIFGATSLATDRLSGLFLLLMFAVATPVCLVLASWARLPGRLTHRALGTATALALGSCAVIVTADNSFVFLFAWETLTFAFFLMSGYHRGRRGTVTDSLFTLVFGKGGGQLVLLGFLTLYATTGTFALTGAPAGIGRSAAYVLLVAGFAVKVGLVPGHVWMPPGYSAAPGPVRALMSGVAVNVGFYGLWRTLGLLGAPPAWLPVVLLLLGGFTAILGIAHAAVQTRLSRVIAYSSVENAGLIVVGYSVALIGADRHDPRMVAIGLLAASLQMVAHAVAKSLLFTAAGSIETACGSDELEDLRGVVRRLPFSGGGLAVGAFTLAGLPPSIGFVSEWFLLEATMQQFRVEGLGFRLALAAAGALIALTAGFASVAFVRILGLTVFGPRRPTPVAEPTELRWTGRVGLAVLALGCLGLAAVSPLGVRVLSRGLSPLVPAVLTGDALKSPWVLQPVYADFSILSPSWLWIVLPAMAGAVAVAAIAVSRGSLLRVRTVPAWRSATEGVEGEDQYTPFGYAHPTRKVLANLLLTRNSLTTLERATGGRTGDRRRGPAGAHLGYTTDVVEVVERFVYRPLMRPVLALARYGRRLQSGRLDAYLTYMLIALVAVLAVVTAMA</sequence>
<evidence type="ECO:0000259" key="9">
    <source>
        <dbReference type="Pfam" id="PF00361"/>
    </source>
</evidence>
<gene>
    <name evidence="10" type="ORF">NUM_06930</name>
</gene>
<feature type="transmembrane region" description="Helical" evidence="8">
    <location>
        <begin position="413"/>
        <end position="446"/>
    </location>
</feature>
<feature type="transmembrane region" description="Helical" evidence="8">
    <location>
        <begin position="131"/>
        <end position="150"/>
    </location>
</feature>
<name>A0A8J4A6Z5_9ACTN</name>
<dbReference type="AlphaFoldDB" id="A0A8J4A6Z5"/>
<dbReference type="InterPro" id="IPR052175">
    <property type="entry name" value="ComplexI-like_HydComp"/>
</dbReference>
<dbReference type="InterPro" id="IPR001750">
    <property type="entry name" value="ND/Mrp_TM"/>
</dbReference>